<evidence type="ECO:0000256" key="1">
    <source>
        <dbReference type="ARBA" id="ARBA00022475"/>
    </source>
</evidence>
<evidence type="ECO:0000256" key="7">
    <source>
        <dbReference type="ARBA" id="ARBA00022989"/>
    </source>
</evidence>
<name>A0A1H6RNW2_9EURY</name>
<dbReference type="Proteomes" id="UP000198888">
    <property type="component" value="Unassembled WGS sequence"/>
</dbReference>
<organism evidence="13 14">
    <name type="scientific">Halohasta litchfieldiae</name>
    <dbReference type="NCBI Taxonomy" id="1073996"/>
    <lineage>
        <taxon>Archaea</taxon>
        <taxon>Methanobacteriati</taxon>
        <taxon>Methanobacteriota</taxon>
        <taxon>Stenosarchaea group</taxon>
        <taxon>Halobacteria</taxon>
        <taxon>Halobacteriales</taxon>
        <taxon>Haloferacaceae</taxon>
        <taxon>Halohasta</taxon>
    </lineage>
</organism>
<proteinExistence type="inferred from homology"/>
<dbReference type="GO" id="GO:0004222">
    <property type="term" value="F:metalloendopeptidase activity"/>
    <property type="evidence" value="ECO:0007669"/>
    <property type="project" value="InterPro"/>
</dbReference>
<evidence type="ECO:0000256" key="4">
    <source>
        <dbReference type="ARBA" id="ARBA00022723"/>
    </source>
</evidence>
<keyword evidence="6 10" id="KW-0862">Zinc</keyword>
<keyword evidence="2 10" id="KW-0645">Protease</keyword>
<keyword evidence="3 11" id="KW-0812">Transmembrane</keyword>
<dbReference type="STRING" id="1073996.SAMN05444271_10251"/>
<dbReference type="Gene3D" id="3.30.2010.10">
    <property type="entry name" value="Metalloproteases ('zincins'), catalytic domain"/>
    <property type="match status" value="1"/>
</dbReference>
<evidence type="ECO:0000256" key="11">
    <source>
        <dbReference type="SAM" id="Phobius"/>
    </source>
</evidence>
<keyword evidence="14" id="KW-1185">Reference proteome</keyword>
<comment type="similarity">
    <text evidence="10">Belongs to the peptidase M48 family.</text>
</comment>
<feature type="transmembrane region" description="Helical" evidence="11">
    <location>
        <begin position="12"/>
        <end position="33"/>
    </location>
</feature>
<keyword evidence="7 11" id="KW-1133">Transmembrane helix</keyword>
<keyword evidence="5 10" id="KW-0378">Hydrolase</keyword>
<dbReference type="PANTHER" id="PTHR43221:SF2">
    <property type="entry name" value="PROTEASE HTPX HOMOLOG"/>
    <property type="match status" value="1"/>
</dbReference>
<dbReference type="GO" id="GO:0006508">
    <property type="term" value="P:proteolysis"/>
    <property type="evidence" value="ECO:0007669"/>
    <property type="project" value="UniProtKB-KW"/>
</dbReference>
<evidence type="ECO:0000259" key="12">
    <source>
        <dbReference type="Pfam" id="PF01435"/>
    </source>
</evidence>
<evidence type="ECO:0000313" key="14">
    <source>
        <dbReference type="Proteomes" id="UP000198888"/>
    </source>
</evidence>
<keyword evidence="1" id="KW-1003">Cell membrane</keyword>
<comment type="cofactor">
    <cofactor evidence="10">
        <name>Zn(2+)</name>
        <dbReference type="ChEBI" id="CHEBI:29105"/>
    </cofactor>
    <text evidence="10">Binds 1 zinc ion per subunit.</text>
</comment>
<accession>A0A2H4Q630</accession>
<dbReference type="InterPro" id="IPR001915">
    <property type="entry name" value="Peptidase_M48"/>
</dbReference>
<dbReference type="KEGG" id="hae:halTADL_3073"/>
<keyword evidence="13" id="KW-0346">Stress response</keyword>
<evidence type="ECO:0000256" key="8">
    <source>
        <dbReference type="ARBA" id="ARBA00023049"/>
    </source>
</evidence>
<dbReference type="RefSeq" id="WP_245708342.1">
    <property type="nucleotide sequence ID" value="NZ_CP024845.1"/>
</dbReference>
<gene>
    <name evidence="13" type="ORF">SAMN05444271_10251</name>
</gene>
<evidence type="ECO:0000256" key="5">
    <source>
        <dbReference type="ARBA" id="ARBA00022801"/>
    </source>
</evidence>
<dbReference type="EMBL" id="FNYR01000002">
    <property type="protein sequence ID" value="SEI52892.1"/>
    <property type="molecule type" value="Genomic_DNA"/>
</dbReference>
<evidence type="ECO:0000256" key="2">
    <source>
        <dbReference type="ARBA" id="ARBA00022670"/>
    </source>
</evidence>
<reference evidence="13 14" key="1">
    <citation type="submission" date="2016-10" db="EMBL/GenBank/DDBJ databases">
        <authorList>
            <person name="de Groot N.N."/>
        </authorList>
    </citation>
    <scope>NUCLEOTIDE SEQUENCE [LARGE SCALE GENOMIC DNA]</scope>
    <source>
        <strain evidence="13 14">DSM 22187</strain>
    </source>
</reference>
<accession>A0A1H6RNW2</accession>
<dbReference type="Pfam" id="PF01435">
    <property type="entry name" value="Peptidase_M48"/>
    <property type="match status" value="1"/>
</dbReference>
<evidence type="ECO:0000313" key="13">
    <source>
        <dbReference type="EMBL" id="SEI52892.1"/>
    </source>
</evidence>
<evidence type="ECO:0000256" key="6">
    <source>
        <dbReference type="ARBA" id="ARBA00022833"/>
    </source>
</evidence>
<dbReference type="InterPro" id="IPR050083">
    <property type="entry name" value="HtpX_protease"/>
</dbReference>
<dbReference type="GO" id="GO:0046872">
    <property type="term" value="F:metal ion binding"/>
    <property type="evidence" value="ECO:0007669"/>
    <property type="project" value="UniProtKB-KW"/>
</dbReference>
<evidence type="ECO:0000256" key="10">
    <source>
        <dbReference type="RuleBase" id="RU003983"/>
    </source>
</evidence>
<protein>
    <submittedName>
        <fullName evidence="13">Heat shock protein HtpX</fullName>
    </submittedName>
</protein>
<feature type="transmembrane region" description="Helical" evidence="11">
    <location>
        <begin position="39"/>
        <end position="63"/>
    </location>
</feature>
<evidence type="ECO:0000256" key="3">
    <source>
        <dbReference type="ARBA" id="ARBA00022692"/>
    </source>
</evidence>
<dbReference type="AlphaFoldDB" id="A0A1H6RNW2"/>
<dbReference type="GeneID" id="35003842"/>
<feature type="domain" description="Peptidase M48" evidence="12">
    <location>
        <begin position="86"/>
        <end position="319"/>
    </location>
</feature>
<keyword evidence="8 10" id="KW-0482">Metalloprotease</keyword>
<sequence length="333" mass="36076">MSTRVGLQSQMIVAVGLVVVVTILFLVSVWSVFYALLIIFGFSGAAFLASIVTGGVVLCIGYLEYSQLSRIEGLADAHPVDRETVPELYQTTTKVAAMLGVPTPTIAVSDRAAPEAMAVGIRPGNIHLVLSTGTITALDSDELEAVIGHELAHVKNRDAMVMTGLSLPVVLADGLRSRIDRLEDPQGFAILTVPLSLVSSAVWISGRAITARLSRHRELAADRAAAHVSGSPSTLAAALRTLDSEITNTPERDLRAVSEISSLSILSLEPAKLEKVMLGPDGTIEPSYWWLRKRLYRLRRWLFVTHPPTEDRLQALAELETQQEAARHTNTND</sequence>
<keyword evidence="4" id="KW-0479">Metal-binding</keyword>
<dbReference type="PANTHER" id="PTHR43221">
    <property type="entry name" value="PROTEASE HTPX"/>
    <property type="match status" value="1"/>
</dbReference>
<evidence type="ECO:0000256" key="9">
    <source>
        <dbReference type="ARBA" id="ARBA00023136"/>
    </source>
</evidence>
<keyword evidence="9 11" id="KW-0472">Membrane</keyword>